<dbReference type="Proteomes" id="UP000799324">
    <property type="component" value="Unassembled WGS sequence"/>
</dbReference>
<dbReference type="PROSITE" id="PS00463">
    <property type="entry name" value="ZN2_CY6_FUNGAL_1"/>
    <property type="match status" value="1"/>
</dbReference>
<dbReference type="GO" id="GO:0008270">
    <property type="term" value="F:zinc ion binding"/>
    <property type="evidence" value="ECO:0007669"/>
    <property type="project" value="InterPro"/>
</dbReference>
<proteinExistence type="predicted"/>
<evidence type="ECO:0000256" key="2">
    <source>
        <dbReference type="ARBA" id="ARBA00023242"/>
    </source>
</evidence>
<evidence type="ECO:0000256" key="3">
    <source>
        <dbReference type="SAM" id="MobiDB-lite"/>
    </source>
</evidence>
<feature type="domain" description="Zn(2)-C6 fungal-type" evidence="4">
    <location>
        <begin position="41"/>
        <end position="71"/>
    </location>
</feature>
<dbReference type="GO" id="GO:0003677">
    <property type="term" value="F:DNA binding"/>
    <property type="evidence" value="ECO:0007669"/>
    <property type="project" value="InterPro"/>
</dbReference>
<accession>A0A6A6SWS8</accession>
<dbReference type="GO" id="GO:0000981">
    <property type="term" value="F:DNA-binding transcription factor activity, RNA polymerase II-specific"/>
    <property type="evidence" value="ECO:0007669"/>
    <property type="project" value="InterPro"/>
</dbReference>
<dbReference type="GO" id="GO:0006351">
    <property type="term" value="P:DNA-templated transcription"/>
    <property type="evidence" value="ECO:0007669"/>
    <property type="project" value="InterPro"/>
</dbReference>
<evidence type="ECO:0000313" key="5">
    <source>
        <dbReference type="EMBL" id="KAF2650918.1"/>
    </source>
</evidence>
<feature type="compositionally biased region" description="Basic and acidic residues" evidence="3">
    <location>
        <begin position="1"/>
        <end position="10"/>
    </location>
</feature>
<gene>
    <name evidence="5" type="ORF">K491DRAFT_638362</name>
</gene>
<dbReference type="AlphaFoldDB" id="A0A6A6SWS8"/>
<keyword evidence="2" id="KW-0539">Nucleus</keyword>
<dbReference type="Pfam" id="PF00172">
    <property type="entry name" value="Zn_clus"/>
    <property type="match status" value="1"/>
</dbReference>
<dbReference type="EMBL" id="MU004440">
    <property type="protein sequence ID" value="KAF2650918.1"/>
    <property type="molecule type" value="Genomic_DNA"/>
</dbReference>
<dbReference type="PANTHER" id="PTHR47785">
    <property type="entry name" value="ZN(II)2CYS6 TRANSCRIPTION FACTOR (EUROFUNG)-RELATED-RELATED"/>
    <property type="match status" value="1"/>
</dbReference>
<keyword evidence="6" id="KW-1185">Reference proteome</keyword>
<dbReference type="CDD" id="cd00067">
    <property type="entry name" value="GAL4"/>
    <property type="match status" value="1"/>
</dbReference>
<dbReference type="OrthoDB" id="4685598at2759"/>
<evidence type="ECO:0000313" key="6">
    <source>
        <dbReference type="Proteomes" id="UP000799324"/>
    </source>
</evidence>
<dbReference type="CDD" id="cd12148">
    <property type="entry name" value="fungal_TF_MHR"/>
    <property type="match status" value="1"/>
</dbReference>
<feature type="compositionally biased region" description="Basic residues" evidence="3">
    <location>
        <begin position="22"/>
        <end position="31"/>
    </location>
</feature>
<feature type="region of interest" description="Disordered" evidence="3">
    <location>
        <begin position="1"/>
        <end position="31"/>
    </location>
</feature>
<dbReference type="Pfam" id="PF04082">
    <property type="entry name" value="Fungal_trans"/>
    <property type="match status" value="1"/>
</dbReference>
<keyword evidence="1" id="KW-0479">Metal-binding</keyword>
<organism evidence="5 6">
    <name type="scientific">Lophiostoma macrostomum CBS 122681</name>
    <dbReference type="NCBI Taxonomy" id="1314788"/>
    <lineage>
        <taxon>Eukaryota</taxon>
        <taxon>Fungi</taxon>
        <taxon>Dikarya</taxon>
        <taxon>Ascomycota</taxon>
        <taxon>Pezizomycotina</taxon>
        <taxon>Dothideomycetes</taxon>
        <taxon>Pleosporomycetidae</taxon>
        <taxon>Pleosporales</taxon>
        <taxon>Lophiostomataceae</taxon>
        <taxon>Lophiostoma</taxon>
    </lineage>
</organism>
<evidence type="ECO:0000256" key="1">
    <source>
        <dbReference type="ARBA" id="ARBA00022723"/>
    </source>
</evidence>
<evidence type="ECO:0000259" key="4">
    <source>
        <dbReference type="PROSITE" id="PS50048"/>
    </source>
</evidence>
<dbReference type="InterPro" id="IPR053181">
    <property type="entry name" value="EcdB-like_regulator"/>
</dbReference>
<sequence>MEDPSDRSAIDHASLASDTSQPRKRRRGEKINYPKRRVSVACEICRTRKTRCDARRPTCSFCRDIQAECVYRSDLQPEKSERSVEENSDSEVLTRLKRIEQLLEERGSCNRNVSHESMKPTEVLESLRPPEVFESIGLSPDNTFSSLLMVKPSYYTHRPLTIGIDLSGLSRLIDRPCPAALTPLCCDDFEEQLELQLLAGEKLMRHAPLNLSTLDLDPRRCWRFQQSFVREVLPWYPIVPGQTLAELVSRTADGNFDPYNLETSLVLFVFALGAFAQESHHLADDADAFPGIEYFRVASRLLDADKGFGNTALVVQCHIFMAVYLLYSLRPIQAFEVIRRAAVKVIMLLQLQTRMVADPKYREMCHRAFWACYLIEHELQSYVPFSGLLLQIIHNEVPLPASDYDEPGIYWFLSEAAIRRIFTRPRHGVGWNMHILYEPTIAEEIASQMLQWHANLPYPLRWPLEDTIPMRPLLDPQRSFLRAQYYYIKCVLFWQDVVRLLTKDASSSWTTQGFHNDAENARVKDSAKKSLHCAVLHVYATEPLFQHRHPMLMASFHGLYTVTMLLLCTFDVPALYDVQPAYRGEAIAIAKRSLKNLQGNGPIRKKIERIEGLMRRQGL</sequence>
<protein>
    <recommendedName>
        <fullName evidence="4">Zn(2)-C6 fungal-type domain-containing protein</fullName>
    </recommendedName>
</protein>
<dbReference type="InterPro" id="IPR036864">
    <property type="entry name" value="Zn2-C6_fun-type_DNA-bd_sf"/>
</dbReference>
<name>A0A6A6SWS8_9PLEO</name>
<reference evidence="5" key="1">
    <citation type="journal article" date="2020" name="Stud. Mycol.">
        <title>101 Dothideomycetes genomes: a test case for predicting lifestyles and emergence of pathogens.</title>
        <authorList>
            <person name="Haridas S."/>
            <person name="Albert R."/>
            <person name="Binder M."/>
            <person name="Bloem J."/>
            <person name="Labutti K."/>
            <person name="Salamov A."/>
            <person name="Andreopoulos B."/>
            <person name="Baker S."/>
            <person name="Barry K."/>
            <person name="Bills G."/>
            <person name="Bluhm B."/>
            <person name="Cannon C."/>
            <person name="Castanera R."/>
            <person name="Culley D."/>
            <person name="Daum C."/>
            <person name="Ezra D."/>
            <person name="Gonzalez J."/>
            <person name="Henrissat B."/>
            <person name="Kuo A."/>
            <person name="Liang C."/>
            <person name="Lipzen A."/>
            <person name="Lutzoni F."/>
            <person name="Magnuson J."/>
            <person name="Mondo S."/>
            <person name="Nolan M."/>
            <person name="Ohm R."/>
            <person name="Pangilinan J."/>
            <person name="Park H.-J."/>
            <person name="Ramirez L."/>
            <person name="Alfaro M."/>
            <person name="Sun H."/>
            <person name="Tritt A."/>
            <person name="Yoshinaga Y."/>
            <person name="Zwiers L.-H."/>
            <person name="Turgeon B."/>
            <person name="Goodwin S."/>
            <person name="Spatafora J."/>
            <person name="Crous P."/>
            <person name="Grigoriev I."/>
        </authorList>
    </citation>
    <scope>NUCLEOTIDE SEQUENCE</scope>
    <source>
        <strain evidence="5">CBS 122681</strain>
    </source>
</reference>
<feature type="non-terminal residue" evidence="5">
    <location>
        <position position="619"/>
    </location>
</feature>
<dbReference type="SMART" id="SM00066">
    <property type="entry name" value="GAL4"/>
    <property type="match status" value="1"/>
</dbReference>
<dbReference type="InterPro" id="IPR001138">
    <property type="entry name" value="Zn2Cys6_DnaBD"/>
</dbReference>
<dbReference type="SUPFAM" id="SSF57701">
    <property type="entry name" value="Zn2/Cys6 DNA-binding domain"/>
    <property type="match status" value="1"/>
</dbReference>
<dbReference type="Gene3D" id="4.10.240.10">
    <property type="entry name" value="Zn(2)-C6 fungal-type DNA-binding domain"/>
    <property type="match status" value="1"/>
</dbReference>
<dbReference type="PROSITE" id="PS50048">
    <property type="entry name" value="ZN2_CY6_FUNGAL_2"/>
    <property type="match status" value="1"/>
</dbReference>
<dbReference type="InterPro" id="IPR007219">
    <property type="entry name" value="XnlR_reg_dom"/>
</dbReference>